<evidence type="ECO:0000313" key="2">
    <source>
        <dbReference type="Proteomes" id="UP000323454"/>
    </source>
</evidence>
<dbReference type="Proteomes" id="UP000323454">
    <property type="component" value="Unassembled WGS sequence"/>
</dbReference>
<reference evidence="1 2" key="2">
    <citation type="submission" date="2019-09" db="EMBL/GenBank/DDBJ databases">
        <authorList>
            <person name="Jin C."/>
        </authorList>
    </citation>
    <scope>NUCLEOTIDE SEQUENCE [LARGE SCALE GENOMIC DNA]</scope>
    <source>
        <strain evidence="1 2">AN110305</strain>
    </source>
</reference>
<evidence type="ECO:0000313" key="1">
    <source>
        <dbReference type="EMBL" id="KAA2264595.1"/>
    </source>
</evidence>
<sequence>MLGIPTRKLVVVGVLVAAAALWYANSGKRFELPSTVANTTQCKVTVTADILNIRSGPADDQPIVATMLRDTVTPAQKTVQNGYRMLADGRWAHQDFLSPTSDSNCG</sequence>
<dbReference type="OrthoDB" id="3574655at2"/>
<accession>A0A5B2XN66</accession>
<organism evidence="1 2">
    <name type="scientific">Solihabitans fulvus</name>
    <dbReference type="NCBI Taxonomy" id="1892852"/>
    <lineage>
        <taxon>Bacteria</taxon>
        <taxon>Bacillati</taxon>
        <taxon>Actinomycetota</taxon>
        <taxon>Actinomycetes</taxon>
        <taxon>Pseudonocardiales</taxon>
        <taxon>Pseudonocardiaceae</taxon>
        <taxon>Solihabitans</taxon>
    </lineage>
</organism>
<proteinExistence type="predicted"/>
<dbReference type="EMBL" id="VUOB01000010">
    <property type="protein sequence ID" value="KAA2264595.1"/>
    <property type="molecule type" value="Genomic_DNA"/>
</dbReference>
<dbReference type="AlphaFoldDB" id="A0A5B2XN66"/>
<dbReference type="RefSeq" id="WP_149848399.1">
    <property type="nucleotide sequence ID" value="NZ_VUOB01000010.1"/>
</dbReference>
<gene>
    <name evidence="1" type="ORF">F0L68_05685</name>
</gene>
<reference evidence="1 2" key="1">
    <citation type="submission" date="2019-09" db="EMBL/GenBank/DDBJ databases">
        <title>Goodfellowia gen. nov., a new genus of the Pseudonocardineae related to Actinoalloteichus, containing Goodfellowia coeruleoviolacea gen. nov., comb. nov. gen. nov., comb. nov.</title>
        <authorList>
            <person name="Labeda D."/>
        </authorList>
    </citation>
    <scope>NUCLEOTIDE SEQUENCE [LARGE SCALE GENOMIC DNA]</scope>
    <source>
        <strain evidence="1 2">AN110305</strain>
    </source>
</reference>
<protein>
    <submittedName>
        <fullName evidence="1">SH3 domain-containing protein</fullName>
    </submittedName>
</protein>
<comment type="caution">
    <text evidence="1">The sequence shown here is derived from an EMBL/GenBank/DDBJ whole genome shotgun (WGS) entry which is preliminary data.</text>
</comment>
<keyword evidence="2" id="KW-1185">Reference proteome</keyword>
<name>A0A5B2XN66_9PSEU</name>